<keyword evidence="1" id="KW-0472">Membrane</keyword>
<dbReference type="RefSeq" id="WP_003797585.1">
    <property type="nucleotide sequence ID" value="NZ_GG665872.1"/>
</dbReference>
<reference evidence="2" key="1">
    <citation type="submission" date="2009-04" db="EMBL/GenBank/DDBJ databases">
        <authorList>
            <person name="Weinstock G."/>
            <person name="Sodergren E."/>
            <person name="Clifton S."/>
            <person name="Fulton L."/>
            <person name="Fulton B."/>
            <person name="Courtney L."/>
            <person name="Fronick C."/>
            <person name="Harrison M."/>
            <person name="Strong C."/>
            <person name="Farmer C."/>
            <person name="Delahaunty K."/>
            <person name="Markovic C."/>
            <person name="Hall O."/>
            <person name="Minx P."/>
            <person name="Tomlinson C."/>
            <person name="Mitreva M."/>
            <person name="Nelson J."/>
            <person name="Hou S."/>
            <person name="Wollam A."/>
            <person name="Pepin K.H."/>
            <person name="Johnson M."/>
            <person name="Bhonagiri V."/>
            <person name="Nash W.E."/>
            <person name="Warren W."/>
            <person name="Chinwalla A."/>
            <person name="Mardis E.R."/>
            <person name="Wilson R.K."/>
        </authorList>
    </citation>
    <scope>NUCLEOTIDE SEQUENCE [LARGE SCALE GENOMIC DNA]</scope>
    <source>
        <strain evidence="2">ATCC 51147</strain>
    </source>
</reference>
<evidence type="ECO:0000313" key="2">
    <source>
        <dbReference type="EMBL" id="EEP68156.1"/>
    </source>
</evidence>
<dbReference type="STRING" id="629741.GCWU000324_02408"/>
<name>C4GK34_9NEIS</name>
<keyword evidence="1" id="KW-0812">Transmembrane</keyword>
<feature type="transmembrane region" description="Helical" evidence="1">
    <location>
        <begin position="71"/>
        <end position="92"/>
    </location>
</feature>
<gene>
    <name evidence="2" type="ORF">GCWU000324_02408</name>
</gene>
<keyword evidence="3" id="KW-1185">Reference proteome</keyword>
<protein>
    <submittedName>
        <fullName evidence="2">Uncharacterized protein</fullName>
    </submittedName>
</protein>
<dbReference type="AlphaFoldDB" id="C4GK34"/>
<dbReference type="GeneID" id="84905708"/>
<sequence>MGYQIGNQCFSDKKIAENHYFSQIIPTITADGKLYQPTYTKTQGWQYEGKSIQISLPECSPEQNFKDGLEVGSLFLVIAVVLWATSNIGGLLNRLTS</sequence>
<evidence type="ECO:0000313" key="3">
    <source>
        <dbReference type="Proteomes" id="UP000003009"/>
    </source>
</evidence>
<accession>C4GK34</accession>
<dbReference type="EMBL" id="ACJW02000003">
    <property type="protein sequence ID" value="EEP68156.1"/>
    <property type="molecule type" value="Genomic_DNA"/>
</dbReference>
<evidence type="ECO:0000256" key="1">
    <source>
        <dbReference type="SAM" id="Phobius"/>
    </source>
</evidence>
<keyword evidence="1" id="KW-1133">Transmembrane helix</keyword>
<comment type="caution">
    <text evidence="2">The sequence shown here is derived from an EMBL/GenBank/DDBJ whole genome shotgun (WGS) entry which is preliminary data.</text>
</comment>
<proteinExistence type="predicted"/>
<organism evidence="2 3">
    <name type="scientific">Kingella oralis ATCC 51147</name>
    <dbReference type="NCBI Taxonomy" id="629741"/>
    <lineage>
        <taxon>Bacteria</taxon>
        <taxon>Pseudomonadati</taxon>
        <taxon>Pseudomonadota</taxon>
        <taxon>Betaproteobacteria</taxon>
        <taxon>Neisseriales</taxon>
        <taxon>Neisseriaceae</taxon>
        <taxon>Kingella</taxon>
    </lineage>
</organism>
<dbReference type="Proteomes" id="UP000003009">
    <property type="component" value="Unassembled WGS sequence"/>
</dbReference>
<dbReference type="HOGENOM" id="CLU_166884_0_0_4"/>